<feature type="domain" description="Secretion system C-terminal sorting" evidence="2">
    <location>
        <begin position="591"/>
        <end position="663"/>
    </location>
</feature>
<dbReference type="AlphaFoldDB" id="A0A9D7SRS8"/>
<feature type="signal peptide" evidence="1">
    <location>
        <begin position="1"/>
        <end position="21"/>
    </location>
</feature>
<dbReference type="SUPFAM" id="SSF63829">
    <property type="entry name" value="Calcium-dependent phosphotriesterase"/>
    <property type="match status" value="1"/>
</dbReference>
<protein>
    <submittedName>
        <fullName evidence="3">T9SS type A sorting domain-containing protein</fullName>
    </submittedName>
</protein>
<sequence length="665" mass="70758">MRTLIYIFSILLLLPVKSSFCQSGQPDPTFGIDGIVTTDINSGSTDFLRAIAIQPDQKILAAGSTGSGATSDFLVVRYLPDGSPDPDFGIDGIVRIDFNGVSSSCYAIALQSDGRIVLAGQTSINNASDFAVAQLNTDGSPDTTFSHDGKVITDLTTMYEFANTVLIQKDGKIIAAGRLESKTYSDFAAVRYLANGDLDPDFGVQGIVTTSIRDEDEARCGVIQSDGKIILAGFSSVSAKGDFTMVRYLEDGSIDKSFGTSGKVLTDLQGTGGSDFASSIVEDPNGDLVLTGSANFNNLFLESDIGVARYDADGHLDLNFGNQGIYILQLGGNTQAYGLARQSDGKYIIAGKSDYIFSHNQWLLARINHDGGLDSLFGDHGLTLTDLAGNSEQPFGVLVQNDSRIVAGGLDGDFPALDFVLARYIADYTMTYFIESENLCYGEANASISVTVTSGGVPPLQYSIDGNNFQSGSFFDGLAAGTYTVTVRDSEVPAVTGTIGPITVADGPVPPAVDYEVIDNNITIMIQDPGTFLVSIDGSNFQPVFEYHSLPDGTYHIVVIDLNGCIISMQDVTINFTSVHQPDRFPISLSPNPAKDILSIRPGEKLASVNASITDLSGRLFSREILNTGSDGSLSIDVKALTNGMYILTLNDGNHQGTTKFIVSR</sequence>
<keyword evidence="1" id="KW-0732">Signal</keyword>
<dbReference type="SUPFAM" id="SSF101898">
    <property type="entry name" value="NHL repeat"/>
    <property type="match status" value="1"/>
</dbReference>
<dbReference type="PANTHER" id="PTHR42754:SF1">
    <property type="entry name" value="LIPOPROTEIN"/>
    <property type="match status" value="1"/>
</dbReference>
<dbReference type="NCBIfam" id="TIGR02608">
    <property type="entry name" value="delta_60_rpt"/>
    <property type="match status" value="6"/>
</dbReference>
<dbReference type="Gene3D" id="2.80.10.50">
    <property type="match status" value="3"/>
</dbReference>
<accession>A0A9D7SRS8</accession>
<dbReference type="InterPro" id="IPR026444">
    <property type="entry name" value="Secre_tail"/>
</dbReference>
<name>A0A9D7SRS8_9BACT</name>
<dbReference type="PANTHER" id="PTHR42754">
    <property type="entry name" value="ENDOGLUCANASE"/>
    <property type="match status" value="1"/>
</dbReference>
<organism evidence="3 4">
    <name type="scientific">Candidatus Opimibacter skivensis</name>
    <dbReference type="NCBI Taxonomy" id="2982028"/>
    <lineage>
        <taxon>Bacteria</taxon>
        <taxon>Pseudomonadati</taxon>
        <taxon>Bacteroidota</taxon>
        <taxon>Saprospiria</taxon>
        <taxon>Saprospirales</taxon>
        <taxon>Saprospiraceae</taxon>
        <taxon>Candidatus Opimibacter</taxon>
    </lineage>
</organism>
<dbReference type="Proteomes" id="UP000808337">
    <property type="component" value="Unassembled WGS sequence"/>
</dbReference>
<proteinExistence type="predicted"/>
<feature type="chain" id="PRO_5038484237" evidence="1">
    <location>
        <begin position="22"/>
        <end position="665"/>
    </location>
</feature>
<dbReference type="InterPro" id="IPR013431">
    <property type="entry name" value="Delta_60_rpt"/>
</dbReference>
<dbReference type="Pfam" id="PF17164">
    <property type="entry name" value="DUF5122"/>
    <property type="match status" value="5"/>
</dbReference>
<reference evidence="3 4" key="1">
    <citation type="submission" date="2020-10" db="EMBL/GenBank/DDBJ databases">
        <title>Connecting structure to function with the recovery of over 1000 high-quality activated sludge metagenome-assembled genomes encoding full-length rRNA genes using long-read sequencing.</title>
        <authorList>
            <person name="Singleton C.M."/>
            <person name="Petriglieri F."/>
            <person name="Kristensen J.M."/>
            <person name="Kirkegaard R.H."/>
            <person name="Michaelsen T.Y."/>
            <person name="Andersen M.H."/>
            <person name="Karst S.M."/>
            <person name="Dueholm M.S."/>
            <person name="Nielsen P.H."/>
            <person name="Albertsen M."/>
        </authorList>
    </citation>
    <scope>NUCLEOTIDE SEQUENCE [LARGE SCALE GENOMIC DNA]</scope>
    <source>
        <strain evidence="3">Ribe_18-Q3-R11-54_MAXAC.273</strain>
    </source>
</reference>
<gene>
    <name evidence="3" type="ORF">IPP15_00705</name>
</gene>
<evidence type="ECO:0000313" key="4">
    <source>
        <dbReference type="Proteomes" id="UP000808337"/>
    </source>
</evidence>
<evidence type="ECO:0000256" key="1">
    <source>
        <dbReference type="SAM" id="SignalP"/>
    </source>
</evidence>
<dbReference type="InterPro" id="IPR025667">
    <property type="entry name" value="SprB_repeat"/>
</dbReference>
<evidence type="ECO:0000313" key="3">
    <source>
        <dbReference type="EMBL" id="MBK9980939.1"/>
    </source>
</evidence>
<dbReference type="NCBIfam" id="TIGR04183">
    <property type="entry name" value="Por_Secre_tail"/>
    <property type="match status" value="1"/>
</dbReference>
<dbReference type="Pfam" id="PF18962">
    <property type="entry name" value="Por_Secre_tail"/>
    <property type="match status" value="1"/>
</dbReference>
<evidence type="ECO:0000259" key="2">
    <source>
        <dbReference type="Pfam" id="PF18962"/>
    </source>
</evidence>
<comment type="caution">
    <text evidence="3">The sequence shown here is derived from an EMBL/GenBank/DDBJ whole genome shotgun (WGS) entry which is preliminary data.</text>
</comment>
<dbReference type="Pfam" id="PF13573">
    <property type="entry name" value="SprB"/>
    <property type="match status" value="1"/>
</dbReference>
<dbReference type="EMBL" id="JADKGY010000001">
    <property type="protein sequence ID" value="MBK9980939.1"/>
    <property type="molecule type" value="Genomic_DNA"/>
</dbReference>